<evidence type="ECO:0000313" key="4">
    <source>
        <dbReference type="Proteomes" id="UP000732399"/>
    </source>
</evidence>
<reference evidence="3 4" key="1">
    <citation type="submission" date="2020-03" db="EMBL/GenBank/DDBJ databases">
        <authorList>
            <person name="Wang L."/>
            <person name="He N."/>
            <person name="Li Y."/>
            <person name="Fang Y."/>
            <person name="Zhang F."/>
        </authorList>
    </citation>
    <scope>NUCLEOTIDE SEQUENCE [LARGE SCALE GENOMIC DNA]</scope>
    <source>
        <strain evidence="3 4">36D10-4-7</strain>
    </source>
</reference>
<protein>
    <recommendedName>
        <fullName evidence="2">DUF4136 domain-containing protein</fullName>
    </recommendedName>
</protein>
<keyword evidence="4" id="KW-1185">Reference proteome</keyword>
<dbReference type="InterPro" id="IPR025411">
    <property type="entry name" value="DUF4136"/>
</dbReference>
<dbReference type="PROSITE" id="PS51257">
    <property type="entry name" value="PROKAR_LIPOPROTEIN"/>
    <property type="match status" value="1"/>
</dbReference>
<accession>A0ABX1CLY2</accession>
<evidence type="ECO:0000313" key="3">
    <source>
        <dbReference type="EMBL" id="NJR78989.1"/>
    </source>
</evidence>
<gene>
    <name evidence="3" type="ORF">HBH26_10355</name>
</gene>
<dbReference type="EMBL" id="JAAVJH010000005">
    <property type="protein sequence ID" value="NJR78989.1"/>
    <property type="molecule type" value="Genomic_DNA"/>
</dbReference>
<sequence>MRAPLVLLSALALSGALSACATGPQRFPVQATRFHYDAVAQRGTVTVEPLPGGGPASIEYKTYAAAVEAELLRVGFTSPRPGVKADYIATVGFTRAPRALPPRQSPIQIGLGGGAGSGGWRGGSSVGGGVSFPVGGSGAREGVVTELSVRLRHGADAVWEGQAQSLTDTTAPDADTPSIAARLAQALFSGFPGDSGRTIEVK</sequence>
<organism evidence="3 4">
    <name type="scientific">Sphingomonas corticis</name>
    <dbReference type="NCBI Taxonomy" id="2722791"/>
    <lineage>
        <taxon>Bacteria</taxon>
        <taxon>Pseudomonadati</taxon>
        <taxon>Pseudomonadota</taxon>
        <taxon>Alphaproteobacteria</taxon>
        <taxon>Sphingomonadales</taxon>
        <taxon>Sphingomonadaceae</taxon>
        <taxon>Sphingomonas</taxon>
    </lineage>
</organism>
<feature type="domain" description="DUF4136" evidence="2">
    <location>
        <begin position="56"/>
        <end position="193"/>
    </location>
</feature>
<proteinExistence type="predicted"/>
<dbReference type="Pfam" id="PF13590">
    <property type="entry name" value="DUF4136"/>
    <property type="match status" value="1"/>
</dbReference>
<comment type="caution">
    <text evidence="3">The sequence shown here is derived from an EMBL/GenBank/DDBJ whole genome shotgun (WGS) entry which is preliminary data.</text>
</comment>
<feature type="signal peptide" evidence="1">
    <location>
        <begin position="1"/>
        <end position="21"/>
    </location>
</feature>
<keyword evidence="1" id="KW-0732">Signal</keyword>
<dbReference type="RefSeq" id="WP_168134515.1">
    <property type="nucleotide sequence ID" value="NZ_JAAVJH010000005.1"/>
</dbReference>
<evidence type="ECO:0000259" key="2">
    <source>
        <dbReference type="Pfam" id="PF13590"/>
    </source>
</evidence>
<feature type="chain" id="PRO_5045224705" description="DUF4136 domain-containing protein" evidence="1">
    <location>
        <begin position="22"/>
        <end position="202"/>
    </location>
</feature>
<evidence type="ECO:0000256" key="1">
    <source>
        <dbReference type="SAM" id="SignalP"/>
    </source>
</evidence>
<name>A0ABX1CLY2_9SPHN</name>
<dbReference type="Proteomes" id="UP000732399">
    <property type="component" value="Unassembled WGS sequence"/>
</dbReference>